<dbReference type="InterPro" id="IPR036236">
    <property type="entry name" value="Znf_C2H2_sf"/>
</dbReference>
<dbReference type="PANTHER" id="PTHR23235">
    <property type="entry name" value="KRUEPPEL-LIKE TRANSCRIPTION FACTOR"/>
    <property type="match status" value="1"/>
</dbReference>
<reference evidence="7" key="1">
    <citation type="submission" date="2022-11" db="EMBL/GenBank/DDBJ databases">
        <title>Centuries of genome instability and evolution in soft-shell clam transmissible cancer (bioRxiv).</title>
        <authorList>
            <person name="Hart S.F.M."/>
            <person name="Yonemitsu M.A."/>
            <person name="Giersch R.M."/>
            <person name="Beal B.F."/>
            <person name="Arriagada G."/>
            <person name="Davis B.W."/>
            <person name="Ostrander E.A."/>
            <person name="Goff S.P."/>
            <person name="Metzger M.J."/>
        </authorList>
    </citation>
    <scope>NUCLEOTIDE SEQUENCE</scope>
    <source>
        <strain evidence="7">MELC-2E11</strain>
        <tissue evidence="7">Siphon/mantle</tissue>
    </source>
</reference>
<keyword evidence="1" id="KW-0479">Metal-binding</keyword>
<protein>
    <submittedName>
        <fullName evidence="7">KLF10-like protein</fullName>
    </submittedName>
</protein>
<evidence type="ECO:0000256" key="3">
    <source>
        <dbReference type="ARBA" id="ARBA00022833"/>
    </source>
</evidence>
<evidence type="ECO:0000256" key="2">
    <source>
        <dbReference type="ARBA" id="ARBA00022771"/>
    </source>
</evidence>
<keyword evidence="2 4" id="KW-0863">Zinc-finger</keyword>
<feature type="domain" description="C2H2-type" evidence="6">
    <location>
        <begin position="398"/>
        <end position="427"/>
    </location>
</feature>
<dbReference type="InterPro" id="IPR013087">
    <property type="entry name" value="Znf_C2H2_type"/>
</dbReference>
<keyword evidence="3" id="KW-0862">Zinc</keyword>
<feature type="compositionally biased region" description="Basic and acidic residues" evidence="5">
    <location>
        <begin position="13"/>
        <end position="28"/>
    </location>
</feature>
<sequence length="541" mass="58544">MRTNNKKGYSAMDTDKAAMTEAVQEHEYTASSPGSFVDESVEREAVETLLSISSSSPAGSGSGMEFVMDSSSNESWGHQSLSPGSRSPTTHSPPHRGQSKLAQLLLEAPVHSLPVTTQWMNMDTSNLPQTRSYPVSVIVPNTANQLASSKSENFVANNIPIGVFNSRVSTGVSEVLTPSCVVSTQSATRLDSRVSSSSPWKPHMPSSVSVLRTQLSQPYDNSQHILGLQPLSGVSSSVQYVSSSVMSNSKPSAHTVTSVTPVFVHGRTIEGIQVPSAHTVTSVTPVFAHGRTLEGIQAPSAHTMTSVSSVFAIPLPVVQVVVMNNVTNKNASMMDIDNGLCKIAPSRVGASPMSIPVTLQGDGRNRPHKCTFRDCDKSYIKSSHLKAHMRLHTGERPFVCTWEGCARKFARSDELSRHRRAHTGEKKFVCPLCSRGFVRSDHLAKHVGRHCNKDKPRPQSKPTVVPVAQKNILEEMVNPLERDEDYVLPSIHTDTVDDSLSNTFRTVSSAPKFAGVDNDDDSVMSWSAEALCMDVPQAVAD</sequence>
<dbReference type="PROSITE" id="PS50157">
    <property type="entry name" value="ZINC_FINGER_C2H2_2"/>
    <property type="match status" value="3"/>
</dbReference>
<dbReference type="EMBL" id="CP111024">
    <property type="protein sequence ID" value="WAR22750.1"/>
    <property type="molecule type" value="Genomic_DNA"/>
</dbReference>
<feature type="compositionally biased region" description="Polar residues" evidence="5">
    <location>
        <begin position="69"/>
        <end position="92"/>
    </location>
</feature>
<name>A0ABY7FKL7_MYAAR</name>
<keyword evidence="8" id="KW-1185">Reference proteome</keyword>
<dbReference type="SMART" id="SM00355">
    <property type="entry name" value="ZnF_C2H2"/>
    <property type="match status" value="3"/>
</dbReference>
<dbReference type="Pfam" id="PF00096">
    <property type="entry name" value="zf-C2H2"/>
    <property type="match status" value="3"/>
</dbReference>
<evidence type="ECO:0000259" key="6">
    <source>
        <dbReference type="PROSITE" id="PS50157"/>
    </source>
</evidence>
<accession>A0ABY7FKL7</accession>
<organism evidence="7 8">
    <name type="scientific">Mya arenaria</name>
    <name type="common">Soft-shell clam</name>
    <dbReference type="NCBI Taxonomy" id="6604"/>
    <lineage>
        <taxon>Eukaryota</taxon>
        <taxon>Metazoa</taxon>
        <taxon>Spiralia</taxon>
        <taxon>Lophotrochozoa</taxon>
        <taxon>Mollusca</taxon>
        <taxon>Bivalvia</taxon>
        <taxon>Autobranchia</taxon>
        <taxon>Heteroconchia</taxon>
        <taxon>Euheterodonta</taxon>
        <taxon>Imparidentia</taxon>
        <taxon>Neoheterodontei</taxon>
        <taxon>Myida</taxon>
        <taxon>Myoidea</taxon>
        <taxon>Myidae</taxon>
        <taxon>Mya</taxon>
    </lineage>
</organism>
<dbReference type="PROSITE" id="PS00028">
    <property type="entry name" value="ZINC_FINGER_C2H2_1"/>
    <property type="match status" value="3"/>
</dbReference>
<feature type="domain" description="C2H2-type" evidence="6">
    <location>
        <begin position="368"/>
        <end position="397"/>
    </location>
</feature>
<dbReference type="Proteomes" id="UP001164746">
    <property type="component" value="Chromosome 13"/>
</dbReference>
<evidence type="ECO:0000313" key="8">
    <source>
        <dbReference type="Proteomes" id="UP001164746"/>
    </source>
</evidence>
<dbReference type="Gene3D" id="3.30.160.60">
    <property type="entry name" value="Classic Zinc Finger"/>
    <property type="match status" value="3"/>
</dbReference>
<dbReference type="SUPFAM" id="SSF57667">
    <property type="entry name" value="beta-beta-alpha zinc fingers"/>
    <property type="match status" value="2"/>
</dbReference>
<evidence type="ECO:0000256" key="5">
    <source>
        <dbReference type="SAM" id="MobiDB-lite"/>
    </source>
</evidence>
<evidence type="ECO:0000256" key="4">
    <source>
        <dbReference type="PROSITE-ProRule" id="PRU00042"/>
    </source>
</evidence>
<feature type="domain" description="C2H2-type" evidence="6">
    <location>
        <begin position="428"/>
        <end position="455"/>
    </location>
</feature>
<evidence type="ECO:0000313" key="7">
    <source>
        <dbReference type="EMBL" id="WAR22750.1"/>
    </source>
</evidence>
<feature type="region of interest" description="Disordered" evidence="5">
    <location>
        <begin position="1"/>
        <end position="97"/>
    </location>
</feature>
<proteinExistence type="predicted"/>
<dbReference type="PANTHER" id="PTHR23235:SF164">
    <property type="entry name" value="C2H2-TYPE DOMAIN-CONTAINING PROTEIN"/>
    <property type="match status" value="1"/>
</dbReference>
<evidence type="ECO:0000256" key="1">
    <source>
        <dbReference type="ARBA" id="ARBA00022723"/>
    </source>
</evidence>
<gene>
    <name evidence="7" type="ORF">MAR_036419</name>
</gene>